<evidence type="ECO:0008006" key="4">
    <source>
        <dbReference type="Google" id="ProtNLM"/>
    </source>
</evidence>
<evidence type="ECO:0000256" key="1">
    <source>
        <dbReference type="SAM" id="SignalP"/>
    </source>
</evidence>
<dbReference type="Proteomes" id="UP000219612">
    <property type="component" value="Unassembled WGS sequence"/>
</dbReference>
<feature type="chain" id="PRO_5012379910" description="Ig-like domain (Group 3)" evidence="1">
    <location>
        <begin position="32"/>
        <end position="910"/>
    </location>
</feature>
<dbReference type="GO" id="GO:0005975">
    <property type="term" value="P:carbohydrate metabolic process"/>
    <property type="evidence" value="ECO:0007669"/>
    <property type="project" value="UniProtKB-ARBA"/>
</dbReference>
<organism evidence="2 3">
    <name type="scientific">Paractinoplanes atraurantiacus</name>
    <dbReference type="NCBI Taxonomy" id="1036182"/>
    <lineage>
        <taxon>Bacteria</taxon>
        <taxon>Bacillati</taxon>
        <taxon>Actinomycetota</taxon>
        <taxon>Actinomycetes</taxon>
        <taxon>Micromonosporales</taxon>
        <taxon>Micromonosporaceae</taxon>
        <taxon>Paractinoplanes</taxon>
    </lineage>
</organism>
<dbReference type="AlphaFoldDB" id="A0A285EXQ1"/>
<protein>
    <recommendedName>
        <fullName evidence="4">Ig-like domain (Group 3)</fullName>
    </recommendedName>
</protein>
<dbReference type="Gene3D" id="2.60.40.2700">
    <property type="match status" value="2"/>
</dbReference>
<dbReference type="EMBL" id="OBDY01000001">
    <property type="protein sequence ID" value="SNY03797.1"/>
    <property type="molecule type" value="Genomic_DNA"/>
</dbReference>
<accession>A0A285EXQ1</accession>
<keyword evidence="3" id="KW-1185">Reference proteome</keyword>
<dbReference type="PROSITE" id="PS51257">
    <property type="entry name" value="PROKAR_LIPOPROTEIN"/>
    <property type="match status" value="1"/>
</dbReference>
<proteinExistence type="predicted"/>
<reference evidence="2 3" key="1">
    <citation type="submission" date="2017-09" db="EMBL/GenBank/DDBJ databases">
        <authorList>
            <person name="Ehlers B."/>
            <person name="Leendertz F.H."/>
        </authorList>
    </citation>
    <scope>NUCLEOTIDE SEQUENCE [LARGE SCALE GENOMIC DNA]</scope>
    <source>
        <strain evidence="2 3">CGMCC 4.6857</strain>
    </source>
</reference>
<sequence>MVGVRRWVASAAVSALACGTAVGVGAGPAQAAAGAPTGLRTAGQSCAAEAPGPYLSPARLNDAQAVVLTGAVAEAGEDAQADFQVWDVAKPDERQQWLGGAVAGDQGAYVQLEDYSKQLDGVTYAWRVRLLDGSGASGWSDTCYFTVDRTGGTEPVVTSPEYVDGDVDLRGAIGVSGTFVFTPTTDDVVAYRYRFYSGEASQEAVWVDAAADRLGAPLTVTWAPKVAGYHSITVYAVDRAGNLSQFAEKAFTVRETRPSIFSADYSEFGPNLDFTVGKPGAFQFSGTAGGTASFEWSIDQGGPSGTAPADASGKATVMIAPTRSGQQTLTVRSIDRDGTKSPSRDYSFVVDDGPIVTGPSGDVIVGTPVKLAAAPRAENVEAYLYWPEDGGLFPRPVQKVTVPARADGTAEITWIPTLADRNVDGLRIQSRSADGTLSVPRYQAVRVDEAIPAVTRSGGDAPGETATLTARTRMPGVVKWTVQVNGAETVEQDVAPAADGSVTFRYTPTVRGYHSVGFVAHNAHAATTLGAAGWTVTDAPRITSAEFPAPGSGRIAPGAFTFTPRLPGTVRYEYSIDSTGYVKLPALANGTAVTPAWTPAAAGRHLINVRSYDAKGYASTIASYFFDVAPAAVTVTAVAPASVAAGAVRTLTVTGTQLRAKDVVDVTPAGGKPITGTVRSTSADGKSTTVDVNLAGAALGKATITIRPYGAGQSPVVRAAAFTIIAAPAMRATKAPTITGTVAVGGTVRLTTGTWTPAPTAYAYQWMANGVAIKGATGAAYVIPASLLGKRLTVVVAAARPGYTLNRATSAATAAVAKGRAPAPTARLPKITGTAKVGRTLTADPGAWNLKPDAYRYEWRLNGKLIQNGSVRTLKLTAGMRGKKVMVTVVARKAGYNDGRSTTRAVTVAK</sequence>
<dbReference type="InterPro" id="IPR013783">
    <property type="entry name" value="Ig-like_fold"/>
</dbReference>
<dbReference type="Gene3D" id="2.60.40.10">
    <property type="entry name" value="Immunoglobulins"/>
    <property type="match status" value="1"/>
</dbReference>
<name>A0A285EXQ1_9ACTN</name>
<keyword evidence="1" id="KW-0732">Signal</keyword>
<evidence type="ECO:0000313" key="2">
    <source>
        <dbReference type="EMBL" id="SNY03797.1"/>
    </source>
</evidence>
<gene>
    <name evidence="2" type="ORF">SAMN05421748_10133</name>
</gene>
<dbReference type="RefSeq" id="WP_143234341.1">
    <property type="nucleotide sequence ID" value="NZ_OBDY01000001.1"/>
</dbReference>
<dbReference type="InterPro" id="IPR017868">
    <property type="entry name" value="Filamin/ABP280_repeat-like"/>
</dbReference>
<dbReference type="OrthoDB" id="3439746at2"/>
<feature type="signal peptide" evidence="1">
    <location>
        <begin position="1"/>
        <end position="31"/>
    </location>
</feature>
<evidence type="ECO:0000313" key="3">
    <source>
        <dbReference type="Proteomes" id="UP000219612"/>
    </source>
</evidence>
<dbReference type="PROSITE" id="PS50194">
    <property type="entry name" value="FILAMIN_REPEAT"/>
    <property type="match status" value="1"/>
</dbReference>